<name>A0A6C0JRU2_9ZZZZ</name>
<dbReference type="AlphaFoldDB" id="A0A6C0JRU2"/>
<dbReference type="EMBL" id="MN740685">
    <property type="protein sequence ID" value="QHU07621.1"/>
    <property type="molecule type" value="Genomic_DNA"/>
</dbReference>
<protein>
    <submittedName>
        <fullName evidence="1">Uncharacterized protein</fullName>
    </submittedName>
</protein>
<accession>A0A6C0JRU2</accession>
<reference evidence="1" key="1">
    <citation type="journal article" date="2020" name="Nature">
        <title>Giant virus diversity and host interactions through global metagenomics.</title>
        <authorList>
            <person name="Schulz F."/>
            <person name="Roux S."/>
            <person name="Paez-Espino D."/>
            <person name="Jungbluth S."/>
            <person name="Walsh D.A."/>
            <person name="Denef V.J."/>
            <person name="McMahon K.D."/>
            <person name="Konstantinidis K.T."/>
            <person name="Eloe-Fadrosh E.A."/>
            <person name="Kyrpides N.C."/>
            <person name="Woyke T."/>
        </authorList>
    </citation>
    <scope>NUCLEOTIDE SEQUENCE</scope>
    <source>
        <strain evidence="1">GVMAG-S-1041349-163</strain>
    </source>
</reference>
<proteinExistence type="predicted"/>
<organism evidence="1">
    <name type="scientific">viral metagenome</name>
    <dbReference type="NCBI Taxonomy" id="1070528"/>
    <lineage>
        <taxon>unclassified sequences</taxon>
        <taxon>metagenomes</taxon>
        <taxon>organismal metagenomes</taxon>
    </lineage>
</organism>
<sequence length="163" mass="19627">MENELRGELSKFIDNFFQENKQKLIDQIFQKFPNDLFMTIFDIKMSNDQEIKKIEAENFDIYEKIRQNRIKKSKYNLNDTMMKFIHIYEKLVIDKDLSRKGSEIKNDFLATDQINDEEFRIIWKYLCENNLVVCKSEKGKPSNLKYSSLINKNIKSLYQNLTK</sequence>
<evidence type="ECO:0000313" key="1">
    <source>
        <dbReference type="EMBL" id="QHU07621.1"/>
    </source>
</evidence>